<dbReference type="RefSeq" id="WP_320215005.1">
    <property type="nucleotide sequence ID" value="NZ_JAVIIS010000020.1"/>
</dbReference>
<name>A0ABU4WYE2_9HYPH</name>
<accession>A0ABU4WYE2</accession>
<reference evidence="2 3" key="1">
    <citation type="submission" date="2023-08" db="EMBL/GenBank/DDBJ databases">
        <title>Implementing the SeqCode for naming new Mesorhizobium species isolated from Vachellia karroo root nodules.</title>
        <authorList>
            <person name="Van Lill M."/>
        </authorList>
    </citation>
    <scope>NUCLEOTIDE SEQUENCE [LARGE SCALE GENOMIC DNA]</scope>
    <source>
        <strain evidence="2 3">VK3E</strain>
    </source>
</reference>
<feature type="compositionally biased region" description="Basic and acidic residues" evidence="1">
    <location>
        <begin position="10"/>
        <end position="22"/>
    </location>
</feature>
<evidence type="ECO:0000313" key="3">
    <source>
        <dbReference type="Proteomes" id="UP001272097"/>
    </source>
</evidence>
<gene>
    <name evidence="2" type="ORF">RFM51_15865</name>
</gene>
<protein>
    <submittedName>
        <fullName evidence="2">Uncharacterized protein</fullName>
    </submittedName>
</protein>
<feature type="region of interest" description="Disordered" evidence="1">
    <location>
        <begin position="1"/>
        <end position="22"/>
    </location>
</feature>
<comment type="caution">
    <text evidence="2">The sequence shown here is derived from an EMBL/GenBank/DDBJ whole genome shotgun (WGS) entry which is preliminary data.</text>
</comment>
<keyword evidence="3" id="KW-1185">Reference proteome</keyword>
<dbReference type="Proteomes" id="UP001272097">
    <property type="component" value="Unassembled WGS sequence"/>
</dbReference>
<dbReference type="EMBL" id="JAVIIS010000020">
    <property type="protein sequence ID" value="MDX8441070.1"/>
    <property type="molecule type" value="Genomic_DNA"/>
</dbReference>
<sequence>MIERCSPIHRIHDDNAAGRRISDPVGGAFAGDLDRAAKHPPVFVAYSVSPIRAAAAHDRPIPDSFTGSGQSPRRVIAA</sequence>
<evidence type="ECO:0000256" key="1">
    <source>
        <dbReference type="SAM" id="MobiDB-lite"/>
    </source>
</evidence>
<organism evidence="2 3">
    <name type="scientific">Mesorhizobium australafricanum</name>
    <dbReference type="NCBI Taxonomy" id="3072311"/>
    <lineage>
        <taxon>Bacteria</taxon>
        <taxon>Pseudomonadati</taxon>
        <taxon>Pseudomonadota</taxon>
        <taxon>Alphaproteobacteria</taxon>
        <taxon>Hyphomicrobiales</taxon>
        <taxon>Phyllobacteriaceae</taxon>
        <taxon>Mesorhizobium</taxon>
    </lineage>
</organism>
<evidence type="ECO:0000313" key="2">
    <source>
        <dbReference type="EMBL" id="MDX8441070.1"/>
    </source>
</evidence>
<proteinExistence type="predicted"/>
<feature type="region of interest" description="Disordered" evidence="1">
    <location>
        <begin position="58"/>
        <end position="78"/>
    </location>
</feature>